<dbReference type="RefSeq" id="WP_171111118.1">
    <property type="nucleotide sequence ID" value="NZ_CP053096.1"/>
</dbReference>
<dbReference type="GO" id="GO:0003735">
    <property type="term" value="F:structural constituent of ribosome"/>
    <property type="evidence" value="ECO:0007669"/>
    <property type="project" value="InterPro"/>
</dbReference>
<dbReference type="GO" id="GO:0006412">
    <property type="term" value="P:translation"/>
    <property type="evidence" value="ECO:0007669"/>
    <property type="project" value="UniProtKB-UniRule"/>
</dbReference>
<organism evidence="5 6">
    <name type="scientific">Mycoplasma miroungigenitalium</name>
    <dbReference type="NCBI Taxonomy" id="754515"/>
    <lineage>
        <taxon>Bacteria</taxon>
        <taxon>Bacillati</taxon>
        <taxon>Mycoplasmatota</taxon>
        <taxon>Mollicutes</taxon>
        <taxon>Mycoplasmataceae</taxon>
        <taxon>Mycoplasma</taxon>
    </lineage>
</organism>
<dbReference type="NCBIfam" id="TIGR00855">
    <property type="entry name" value="L12"/>
    <property type="match status" value="1"/>
</dbReference>
<accession>A0A6M4JBE0</accession>
<dbReference type="HAMAP" id="MF_00368">
    <property type="entry name" value="Ribosomal_bL12"/>
    <property type="match status" value="1"/>
</dbReference>
<dbReference type="Gene3D" id="3.30.1390.10">
    <property type="match status" value="1"/>
</dbReference>
<dbReference type="InterPro" id="IPR013823">
    <property type="entry name" value="Ribosomal_bL12_C"/>
</dbReference>
<protein>
    <recommendedName>
        <fullName evidence="4">Large ribosomal subunit protein bL12</fullName>
    </recommendedName>
</protein>
<keyword evidence="6" id="KW-1185">Reference proteome</keyword>
<dbReference type="InterPro" id="IPR000206">
    <property type="entry name" value="Ribosomal_bL12"/>
</dbReference>
<dbReference type="Proteomes" id="UP000500686">
    <property type="component" value="Chromosome"/>
</dbReference>
<reference evidence="5 6" key="1">
    <citation type="submission" date="2020-05" db="EMBL/GenBank/DDBJ databases">
        <title>Novel Mycoplasma species detected in Mirounga angustirostris (northern elephant seal) from the USA.</title>
        <authorList>
            <person name="Volokhov D.V."/>
        </authorList>
    </citation>
    <scope>NUCLEOTIDE SEQUENCE [LARGE SCALE GENOMIC DNA]</scope>
    <source>
        <strain evidence="5 6">Mirounga ES2806-GEN</strain>
    </source>
</reference>
<dbReference type="InterPro" id="IPR008932">
    <property type="entry name" value="Ribosomal_bL12_oligo"/>
</dbReference>
<dbReference type="InterPro" id="IPR036235">
    <property type="entry name" value="Ribosomal_bL12_oligo_N_sf"/>
</dbReference>
<dbReference type="SUPFAM" id="SSF54736">
    <property type="entry name" value="ClpS-like"/>
    <property type="match status" value="1"/>
</dbReference>
<dbReference type="Pfam" id="PF00542">
    <property type="entry name" value="Ribosomal_L12"/>
    <property type="match status" value="1"/>
</dbReference>
<dbReference type="Gene3D" id="1.20.5.710">
    <property type="entry name" value="Single helix bin"/>
    <property type="match status" value="1"/>
</dbReference>
<dbReference type="GO" id="GO:0022625">
    <property type="term" value="C:cytosolic large ribosomal subunit"/>
    <property type="evidence" value="ECO:0007669"/>
    <property type="project" value="TreeGrafter"/>
</dbReference>
<evidence type="ECO:0000256" key="3">
    <source>
        <dbReference type="ARBA" id="ARBA00023274"/>
    </source>
</evidence>
<dbReference type="AlphaFoldDB" id="A0A6M4JBE0"/>
<name>A0A6M4JBE0_9MOLU</name>
<sequence>MAKLEKDTFISALKEMSIKEVMELVQAMKDEFGIDPSAVAVAAAPAAGEAKEEKSSVNVVITADNGKKLPIVKVVKELLGLALMDANKLVSTLPAVVKENVTMNEAEELKAKLEEAGASVEFK</sequence>
<dbReference type="PANTHER" id="PTHR45987:SF4">
    <property type="entry name" value="LARGE RIBOSOMAL SUBUNIT PROTEIN BL12M"/>
    <property type="match status" value="1"/>
</dbReference>
<evidence type="ECO:0000313" key="6">
    <source>
        <dbReference type="Proteomes" id="UP000500686"/>
    </source>
</evidence>
<keyword evidence="2 4" id="KW-0689">Ribosomal protein</keyword>
<evidence type="ECO:0000256" key="2">
    <source>
        <dbReference type="ARBA" id="ARBA00022980"/>
    </source>
</evidence>
<evidence type="ECO:0000256" key="4">
    <source>
        <dbReference type="HAMAP-Rule" id="MF_00368"/>
    </source>
</evidence>
<dbReference type="GO" id="GO:0003729">
    <property type="term" value="F:mRNA binding"/>
    <property type="evidence" value="ECO:0007669"/>
    <property type="project" value="TreeGrafter"/>
</dbReference>
<dbReference type="InterPro" id="IPR014719">
    <property type="entry name" value="Ribosomal_bL12_C/ClpS-like"/>
</dbReference>
<dbReference type="KEGG" id="mmir:HLA87_01200"/>
<keyword evidence="3 4" id="KW-0687">Ribonucleoprotein</keyword>
<proteinExistence type="inferred from homology"/>
<evidence type="ECO:0000313" key="5">
    <source>
        <dbReference type="EMBL" id="QJR43407.1"/>
    </source>
</evidence>
<dbReference type="EMBL" id="CP053096">
    <property type="protein sequence ID" value="QJR43407.1"/>
    <property type="molecule type" value="Genomic_DNA"/>
</dbReference>
<dbReference type="SUPFAM" id="SSF48300">
    <property type="entry name" value="Ribosomal protein L7/12, oligomerisation (N-terminal) domain"/>
    <property type="match status" value="1"/>
</dbReference>
<gene>
    <name evidence="4 5" type="primary">rplL</name>
    <name evidence="5" type="ORF">HLA87_01200</name>
</gene>
<dbReference type="PANTHER" id="PTHR45987">
    <property type="entry name" value="39S RIBOSOMAL PROTEIN L12"/>
    <property type="match status" value="1"/>
</dbReference>
<evidence type="ECO:0000256" key="1">
    <source>
        <dbReference type="ARBA" id="ARBA00007197"/>
    </source>
</evidence>
<comment type="function">
    <text evidence="4">Forms part of the ribosomal stalk which helps the ribosome interact with GTP-bound translation factors. Is thus essential for accurate translation.</text>
</comment>
<comment type="similarity">
    <text evidence="1 4">Belongs to the bacterial ribosomal protein bL12 family.</text>
</comment>
<dbReference type="Pfam" id="PF16320">
    <property type="entry name" value="Ribosomal_L12_N"/>
    <property type="match status" value="1"/>
</dbReference>
<comment type="subunit">
    <text evidence="4">Homodimer. Part of the ribosomal stalk of the 50S ribosomal subunit. Forms a multimeric L10(L12)X complex, where L10 forms an elongated spine to which 2 to 4 L12 dimers bind in a sequential fashion. Binds GTP-bound translation factors.</text>
</comment>